<keyword evidence="3" id="KW-0804">Transcription</keyword>
<evidence type="ECO:0000256" key="2">
    <source>
        <dbReference type="ARBA" id="ARBA00023125"/>
    </source>
</evidence>
<keyword evidence="2" id="KW-0238">DNA-binding</keyword>
<evidence type="ECO:0000313" key="6">
    <source>
        <dbReference type="Proteomes" id="UP001056386"/>
    </source>
</evidence>
<dbReference type="PANTHER" id="PTHR47504:SF5">
    <property type="entry name" value="RIGHT ORIGIN-BINDING PROTEIN"/>
    <property type="match status" value="1"/>
</dbReference>
<evidence type="ECO:0000313" key="5">
    <source>
        <dbReference type="EMBL" id="USS42552.1"/>
    </source>
</evidence>
<dbReference type="RefSeq" id="WP_230674483.1">
    <property type="nucleotide sequence ID" value="NZ_CP021075.1"/>
</dbReference>
<keyword evidence="1" id="KW-0805">Transcription regulation</keyword>
<evidence type="ECO:0000256" key="1">
    <source>
        <dbReference type="ARBA" id="ARBA00023015"/>
    </source>
</evidence>
<dbReference type="Gene3D" id="1.10.10.60">
    <property type="entry name" value="Homeodomain-like"/>
    <property type="match status" value="1"/>
</dbReference>
<evidence type="ECO:0000256" key="3">
    <source>
        <dbReference type="ARBA" id="ARBA00023163"/>
    </source>
</evidence>
<dbReference type="InterPro" id="IPR018060">
    <property type="entry name" value="HTH_AraC"/>
</dbReference>
<sequence length="469" mass="52515">MQYELAMSAVTSAQLVGDRFLEAEAMMLFAHRLAPTYCPKETLEFLKKAESIFLVHKNLHKCMSARALVAFTLCELGEESNAITLAQEILLQGVSLRPDDACIACLAMATAYTKLGDLGRADKFINEAVKYSRAPNASRSSLLTGRIAWVRLQILWEKYIITEHPRLWRGVPFFLSVPEMDSSPPDRNTLAGQISAAREVQPDAKHWNSAQVMELALYGLTGGVEDSGRAVAKLEDLSARLWSLDRPVAVSALLYGAMLFADHGKAGPALEILKRTQALAAEFKYETVLRESIQFTSQIREQIGDSVGALNALKLLKHGRIRSLMVDRPMFRNFSDFMPKSSLDNPENYNVTARRNFEPVYVKRALDFIEKNIRSPLPVKCIVEHCKVSRRTLEMGFRECLSCSIAEHVRIMKLQAAASELLQTTYTIRDVSKSFGFSSAAKFSRDFLAYYGVTPSIWVRQQSKLTAAK</sequence>
<keyword evidence="6" id="KW-1185">Reference proteome</keyword>
<dbReference type="PANTHER" id="PTHR47504">
    <property type="entry name" value="RIGHT ORIGIN-BINDING PROTEIN"/>
    <property type="match status" value="1"/>
</dbReference>
<dbReference type="GeneID" id="45694027"/>
<dbReference type="SMART" id="SM00342">
    <property type="entry name" value="HTH_ARAC"/>
    <property type="match status" value="1"/>
</dbReference>
<dbReference type="Proteomes" id="UP001056386">
    <property type="component" value="Chromosome 2"/>
</dbReference>
<name>A0ABY5B9P5_BURGL</name>
<dbReference type="EMBL" id="CP099583">
    <property type="protein sequence ID" value="USS42552.1"/>
    <property type="molecule type" value="Genomic_DNA"/>
</dbReference>
<organism evidence="5 6">
    <name type="scientific">Burkholderia glumae</name>
    <name type="common">Pseudomonas glumae</name>
    <dbReference type="NCBI Taxonomy" id="337"/>
    <lineage>
        <taxon>Bacteria</taxon>
        <taxon>Pseudomonadati</taxon>
        <taxon>Pseudomonadota</taxon>
        <taxon>Betaproteobacteria</taxon>
        <taxon>Burkholderiales</taxon>
        <taxon>Burkholderiaceae</taxon>
        <taxon>Burkholderia</taxon>
    </lineage>
</organism>
<evidence type="ECO:0000259" key="4">
    <source>
        <dbReference type="PROSITE" id="PS01124"/>
    </source>
</evidence>
<accession>A0ABY5B9P5</accession>
<dbReference type="SUPFAM" id="SSF46689">
    <property type="entry name" value="Homeodomain-like"/>
    <property type="match status" value="1"/>
</dbReference>
<gene>
    <name evidence="5" type="ORF">NFI99_10165</name>
</gene>
<dbReference type="Pfam" id="PF12833">
    <property type="entry name" value="HTH_18"/>
    <property type="match status" value="1"/>
</dbReference>
<reference evidence="5" key="1">
    <citation type="submission" date="2022-06" db="EMBL/GenBank/DDBJ databases">
        <title>Draft genome sequence of Burkholderia glumae strain GR20004 isolated from rice panicle showing bacterial panicle blight.</title>
        <authorList>
            <person name="Choi S.Y."/>
            <person name="Lee Y.H."/>
        </authorList>
    </citation>
    <scope>NUCLEOTIDE SEQUENCE</scope>
    <source>
        <strain evidence="5">GR20004</strain>
    </source>
</reference>
<feature type="domain" description="HTH araC/xylS-type" evidence="4">
    <location>
        <begin position="363"/>
        <end position="461"/>
    </location>
</feature>
<proteinExistence type="predicted"/>
<dbReference type="InterPro" id="IPR050959">
    <property type="entry name" value="MarA-like"/>
</dbReference>
<protein>
    <submittedName>
        <fullName evidence="5">AraC family transcriptional regulator</fullName>
    </submittedName>
</protein>
<dbReference type="PROSITE" id="PS01124">
    <property type="entry name" value="HTH_ARAC_FAMILY_2"/>
    <property type="match status" value="1"/>
</dbReference>
<dbReference type="InterPro" id="IPR009057">
    <property type="entry name" value="Homeodomain-like_sf"/>
</dbReference>